<evidence type="ECO:0000313" key="2">
    <source>
        <dbReference type="Proteomes" id="UP000325315"/>
    </source>
</evidence>
<dbReference type="OrthoDB" id="1702682at2759"/>
<gene>
    <name evidence="1" type="ORF">EPI10_023908</name>
</gene>
<keyword evidence="2" id="KW-1185">Reference proteome</keyword>
<accession>A0A5B6VX86</accession>
<name>A0A5B6VX86_9ROSI</name>
<dbReference type="Gene3D" id="2.40.70.10">
    <property type="entry name" value="Acid Proteases"/>
    <property type="match status" value="1"/>
</dbReference>
<evidence type="ECO:0000313" key="1">
    <source>
        <dbReference type="EMBL" id="KAA3473542.1"/>
    </source>
</evidence>
<sequence>MLNVNSPLVDLIEKVLNASCNEIISKQVPKKLKDPRSFTISIEIGNIHFHRALCDLGASINLMPLYI</sequence>
<dbReference type="Proteomes" id="UP000325315">
    <property type="component" value="Unassembled WGS sequence"/>
</dbReference>
<reference evidence="2" key="1">
    <citation type="journal article" date="2019" name="Plant Biotechnol. J.">
        <title>Genome sequencing of the Australian wild diploid species Gossypium australe highlights disease resistance and delayed gland morphogenesis.</title>
        <authorList>
            <person name="Cai Y."/>
            <person name="Cai X."/>
            <person name="Wang Q."/>
            <person name="Wang P."/>
            <person name="Zhang Y."/>
            <person name="Cai C."/>
            <person name="Xu Y."/>
            <person name="Wang K."/>
            <person name="Zhou Z."/>
            <person name="Wang C."/>
            <person name="Geng S."/>
            <person name="Li B."/>
            <person name="Dong Q."/>
            <person name="Hou Y."/>
            <person name="Wang H."/>
            <person name="Ai P."/>
            <person name="Liu Z."/>
            <person name="Yi F."/>
            <person name="Sun M."/>
            <person name="An G."/>
            <person name="Cheng J."/>
            <person name="Zhang Y."/>
            <person name="Shi Q."/>
            <person name="Xie Y."/>
            <person name="Shi X."/>
            <person name="Chang Y."/>
            <person name="Huang F."/>
            <person name="Chen Y."/>
            <person name="Hong S."/>
            <person name="Mi L."/>
            <person name="Sun Q."/>
            <person name="Zhang L."/>
            <person name="Zhou B."/>
            <person name="Peng R."/>
            <person name="Zhang X."/>
            <person name="Liu F."/>
        </authorList>
    </citation>
    <scope>NUCLEOTIDE SEQUENCE [LARGE SCALE GENOMIC DNA]</scope>
    <source>
        <strain evidence="2">cv. PA1801</strain>
    </source>
</reference>
<dbReference type="EMBL" id="SMMG02000005">
    <property type="protein sequence ID" value="KAA3473542.1"/>
    <property type="molecule type" value="Genomic_DNA"/>
</dbReference>
<protein>
    <submittedName>
        <fullName evidence="1">Retrovirus-related Pol polyprotein from transposon opus</fullName>
    </submittedName>
</protein>
<dbReference type="AlphaFoldDB" id="A0A5B6VX86"/>
<dbReference type="PANTHER" id="PTHR33067">
    <property type="entry name" value="RNA-DIRECTED DNA POLYMERASE-RELATED"/>
    <property type="match status" value="1"/>
</dbReference>
<comment type="caution">
    <text evidence="1">The sequence shown here is derived from an EMBL/GenBank/DDBJ whole genome shotgun (WGS) entry which is preliminary data.</text>
</comment>
<dbReference type="InterPro" id="IPR021109">
    <property type="entry name" value="Peptidase_aspartic_dom_sf"/>
</dbReference>
<proteinExistence type="predicted"/>
<organism evidence="1 2">
    <name type="scientific">Gossypium australe</name>
    <dbReference type="NCBI Taxonomy" id="47621"/>
    <lineage>
        <taxon>Eukaryota</taxon>
        <taxon>Viridiplantae</taxon>
        <taxon>Streptophyta</taxon>
        <taxon>Embryophyta</taxon>
        <taxon>Tracheophyta</taxon>
        <taxon>Spermatophyta</taxon>
        <taxon>Magnoliopsida</taxon>
        <taxon>eudicotyledons</taxon>
        <taxon>Gunneridae</taxon>
        <taxon>Pentapetalae</taxon>
        <taxon>rosids</taxon>
        <taxon>malvids</taxon>
        <taxon>Malvales</taxon>
        <taxon>Malvaceae</taxon>
        <taxon>Malvoideae</taxon>
        <taxon>Gossypium</taxon>
    </lineage>
</organism>
<dbReference type="PANTHER" id="PTHR33067:SF31">
    <property type="entry name" value="RNA-DIRECTED DNA POLYMERASE"/>
    <property type="match status" value="1"/>
</dbReference>